<evidence type="ECO:0000313" key="3">
    <source>
        <dbReference type="Proteomes" id="UP001152607"/>
    </source>
</evidence>
<evidence type="ECO:0000256" key="1">
    <source>
        <dbReference type="SAM" id="MobiDB-lite"/>
    </source>
</evidence>
<dbReference type="Proteomes" id="UP001152607">
    <property type="component" value="Unassembled WGS sequence"/>
</dbReference>
<comment type="caution">
    <text evidence="2">The sequence shown here is derived from an EMBL/GenBank/DDBJ whole genome shotgun (WGS) entry which is preliminary data.</text>
</comment>
<dbReference type="EMBL" id="CAOQHR010000011">
    <property type="protein sequence ID" value="CAI6340757.1"/>
    <property type="molecule type" value="Genomic_DNA"/>
</dbReference>
<feature type="compositionally biased region" description="Polar residues" evidence="1">
    <location>
        <begin position="1"/>
        <end position="18"/>
    </location>
</feature>
<reference evidence="2" key="1">
    <citation type="submission" date="2023-01" db="EMBL/GenBank/DDBJ databases">
        <authorList>
            <person name="Van Ghelder C."/>
            <person name="Rancurel C."/>
        </authorList>
    </citation>
    <scope>NUCLEOTIDE SEQUENCE</scope>
    <source>
        <strain evidence="2">CNCM I-4278</strain>
    </source>
</reference>
<feature type="region of interest" description="Disordered" evidence="1">
    <location>
        <begin position="1"/>
        <end position="26"/>
    </location>
</feature>
<proteinExistence type="predicted"/>
<gene>
    <name evidence="2" type="ORF">PDIGIT_LOCUS13942</name>
</gene>
<organism evidence="2 3">
    <name type="scientific">Periconia digitata</name>
    <dbReference type="NCBI Taxonomy" id="1303443"/>
    <lineage>
        <taxon>Eukaryota</taxon>
        <taxon>Fungi</taxon>
        <taxon>Dikarya</taxon>
        <taxon>Ascomycota</taxon>
        <taxon>Pezizomycotina</taxon>
        <taxon>Dothideomycetes</taxon>
        <taxon>Pleosporomycetidae</taxon>
        <taxon>Pleosporales</taxon>
        <taxon>Massarineae</taxon>
        <taxon>Periconiaceae</taxon>
        <taxon>Periconia</taxon>
    </lineage>
</organism>
<keyword evidence="3" id="KW-1185">Reference proteome</keyword>
<name>A0A9W4UU34_9PLEO</name>
<accession>A0A9W4UU34</accession>
<dbReference type="AlphaFoldDB" id="A0A9W4UU34"/>
<protein>
    <submittedName>
        <fullName evidence="2">Uncharacterized protein</fullName>
    </submittedName>
</protein>
<evidence type="ECO:0000313" key="2">
    <source>
        <dbReference type="EMBL" id="CAI6340757.1"/>
    </source>
</evidence>
<sequence>MSPNSMGIIQDPSTSTTRSRAHSKSLRPLPRNRITVSYCYPTGSNKNSMPCCLPITTQHLRYNVPQLLYSAPGDQCHAPHTASVVQGIKYGAEIRAWGLAESLQHNSWNNYVVKYGWIGLMECMSLFRKKKYLV</sequence>